<keyword evidence="3" id="KW-1185">Reference proteome</keyword>
<protein>
    <submittedName>
        <fullName evidence="2">Uncharacterized protein</fullName>
    </submittedName>
</protein>
<organism evidence="2 3">
    <name type="scientific">Neomoorella glycerini</name>
    <dbReference type="NCBI Taxonomy" id="55779"/>
    <lineage>
        <taxon>Bacteria</taxon>
        <taxon>Bacillati</taxon>
        <taxon>Bacillota</taxon>
        <taxon>Clostridia</taxon>
        <taxon>Neomoorellales</taxon>
        <taxon>Neomoorellaceae</taxon>
        <taxon>Neomoorella</taxon>
    </lineage>
</organism>
<dbReference type="AlphaFoldDB" id="A0A6I5ZQA4"/>
<keyword evidence="1" id="KW-1133">Transmembrane helix</keyword>
<evidence type="ECO:0000313" key="2">
    <source>
        <dbReference type="EMBL" id="QGP92000.1"/>
    </source>
</evidence>
<keyword evidence="1" id="KW-0812">Transmembrane</keyword>
<proteinExistence type="predicted"/>
<reference evidence="2 3" key="1">
    <citation type="submission" date="2019-11" db="EMBL/GenBank/DDBJ databases">
        <title>Genome sequence of Moorella glycerini DSM11254.</title>
        <authorList>
            <person name="Poehlein A."/>
            <person name="Boeer T."/>
            <person name="Daniel R."/>
        </authorList>
    </citation>
    <scope>NUCLEOTIDE SEQUENCE [LARGE SCALE GENOMIC DNA]</scope>
    <source>
        <strain evidence="2 3">DSM 11254</strain>
    </source>
</reference>
<dbReference type="Proteomes" id="UP000425916">
    <property type="component" value="Chromosome"/>
</dbReference>
<evidence type="ECO:0000256" key="1">
    <source>
        <dbReference type="SAM" id="Phobius"/>
    </source>
</evidence>
<feature type="transmembrane region" description="Helical" evidence="1">
    <location>
        <begin position="12"/>
        <end position="34"/>
    </location>
</feature>
<accession>A0A6I5ZQA4</accession>
<dbReference type="EMBL" id="CP046244">
    <property type="protein sequence ID" value="QGP92000.1"/>
    <property type="molecule type" value="Genomic_DNA"/>
</dbReference>
<sequence>MAAAPSNGFNFSFNFCVLNFIQSFFPGSCLHIFYSQYCPEAAQVLQVLFQIFFFYVGKYGHRTVTKRTFKPPGSYDTLILHDQAT</sequence>
<keyword evidence="1" id="KW-0472">Membrane</keyword>
<feature type="transmembrane region" description="Helical" evidence="1">
    <location>
        <begin position="40"/>
        <end position="57"/>
    </location>
</feature>
<gene>
    <name evidence="2" type="ORF">MGLY_13550</name>
</gene>
<name>A0A6I5ZQA4_9FIRM</name>
<evidence type="ECO:0000313" key="3">
    <source>
        <dbReference type="Proteomes" id="UP000425916"/>
    </source>
</evidence>